<dbReference type="KEGG" id="pacr:FXN63_19975"/>
<evidence type="ECO:0000313" key="2">
    <source>
        <dbReference type="Proteomes" id="UP000325161"/>
    </source>
</evidence>
<dbReference type="Pfam" id="PF13487">
    <property type="entry name" value="HD_5"/>
    <property type="match status" value="1"/>
</dbReference>
<dbReference type="Gene3D" id="1.10.3210.10">
    <property type="entry name" value="Hypothetical protein af1432"/>
    <property type="match status" value="1"/>
</dbReference>
<name>A0A5C0AZH1_9BURK</name>
<dbReference type="SUPFAM" id="SSF109604">
    <property type="entry name" value="HD-domain/PDEase-like"/>
    <property type="match status" value="1"/>
</dbReference>
<organism evidence="1 2">
    <name type="scientific">Pigmentiphaga aceris</name>
    <dbReference type="NCBI Taxonomy" id="1940612"/>
    <lineage>
        <taxon>Bacteria</taxon>
        <taxon>Pseudomonadati</taxon>
        <taxon>Pseudomonadota</taxon>
        <taxon>Betaproteobacteria</taxon>
        <taxon>Burkholderiales</taxon>
        <taxon>Alcaligenaceae</taxon>
        <taxon>Pigmentiphaga</taxon>
    </lineage>
</organism>
<sequence length="372" mass="40792">MQIRSVLLAEIPSLDVRSGMPLPWDVHDAEGQLLLARGHLLANDSILENLIARGGCVHLRDASKPTGEVEVPPPLPVRYASLKLELAWLLSHPEEADFIARIRGIAEAVASLTERNVDQLIFLIIRHDYTRFAIYGSVHSLHVATVCSVLARRLGWSMTRHLRLVCAALTMNLSIIELQGTLAGRLDPLTDAHRALIHAHPLTSAAMLREVGLVDEEWLAKVEQHHEEMSGQGYPRGIETPTDGAQILRFADQFAAKHAWRADRGAIPAQQVARELYLQSQGHPLAALLIKEFGIFPPGCFVQLASGEAAIVVRRGSNANTPVVAAIISCHGDTIVEPVMRDTTSPEYAISTTLEERLVLARVSSETLYSLC</sequence>
<reference evidence="1 2" key="1">
    <citation type="submission" date="2019-08" db="EMBL/GenBank/DDBJ databases">
        <title>Amphibian skin-associated Pigmentiphaga: genome sequence and occurrence across geography and hosts.</title>
        <authorList>
            <person name="Bletz M.C."/>
            <person name="Bunk B."/>
            <person name="Sproeer C."/>
            <person name="Biwer P."/>
            <person name="Reiter S."/>
            <person name="Rabemananjara F.C.E."/>
            <person name="Schulz S."/>
            <person name="Overmann J."/>
            <person name="Vences M."/>
        </authorList>
    </citation>
    <scope>NUCLEOTIDE SEQUENCE [LARGE SCALE GENOMIC DNA]</scope>
    <source>
        <strain evidence="1 2">Mada1488</strain>
    </source>
</reference>
<dbReference type="RefSeq" id="WP_148816909.1">
    <property type="nucleotide sequence ID" value="NZ_CP043046.1"/>
</dbReference>
<accession>A0A5C0AZH1</accession>
<dbReference type="InterPro" id="IPR003607">
    <property type="entry name" value="HD/PDEase_dom"/>
</dbReference>
<protein>
    <recommendedName>
        <fullName evidence="3">Phosphohydrolase</fullName>
    </recommendedName>
</protein>
<dbReference type="OrthoDB" id="9774747at2"/>
<dbReference type="PANTHER" id="PTHR43155">
    <property type="entry name" value="CYCLIC DI-GMP PHOSPHODIESTERASE PA4108-RELATED"/>
    <property type="match status" value="1"/>
</dbReference>
<evidence type="ECO:0000313" key="1">
    <source>
        <dbReference type="EMBL" id="QEI07862.1"/>
    </source>
</evidence>
<dbReference type="EMBL" id="CP043046">
    <property type="protein sequence ID" value="QEI07862.1"/>
    <property type="molecule type" value="Genomic_DNA"/>
</dbReference>
<dbReference type="PANTHER" id="PTHR43155:SF2">
    <property type="entry name" value="CYCLIC DI-GMP PHOSPHODIESTERASE PA4108"/>
    <property type="match status" value="1"/>
</dbReference>
<dbReference type="Proteomes" id="UP000325161">
    <property type="component" value="Chromosome"/>
</dbReference>
<dbReference type="CDD" id="cd00077">
    <property type="entry name" value="HDc"/>
    <property type="match status" value="1"/>
</dbReference>
<dbReference type="AlphaFoldDB" id="A0A5C0AZH1"/>
<keyword evidence="2" id="KW-1185">Reference proteome</keyword>
<gene>
    <name evidence="1" type="ORF">FXN63_19975</name>
</gene>
<proteinExistence type="predicted"/>
<evidence type="ECO:0008006" key="3">
    <source>
        <dbReference type="Google" id="ProtNLM"/>
    </source>
</evidence>